<organism evidence="10 11">
    <name type="scientific">Teichococcus deserti</name>
    <dbReference type="NCBI Taxonomy" id="1817963"/>
    <lineage>
        <taxon>Bacteria</taxon>
        <taxon>Pseudomonadati</taxon>
        <taxon>Pseudomonadota</taxon>
        <taxon>Alphaproteobacteria</taxon>
        <taxon>Acetobacterales</taxon>
        <taxon>Roseomonadaceae</taxon>
        <taxon>Roseomonas</taxon>
    </lineage>
</organism>
<dbReference type="EMBL" id="MLCO01000198">
    <property type="protein sequence ID" value="ONG50206.1"/>
    <property type="molecule type" value="Genomic_DNA"/>
</dbReference>
<gene>
    <name evidence="10" type="ORF">BKE38_18910</name>
</gene>
<comment type="caution">
    <text evidence="10">The sequence shown here is derived from an EMBL/GenBank/DDBJ whole genome shotgun (WGS) entry which is preliminary data.</text>
</comment>
<evidence type="ECO:0000256" key="2">
    <source>
        <dbReference type="ARBA" id="ARBA00007441"/>
    </source>
</evidence>
<dbReference type="Proteomes" id="UP000188879">
    <property type="component" value="Unassembled WGS sequence"/>
</dbReference>
<dbReference type="OrthoDB" id="9804407at2"/>
<accession>A0A1V2GYI8</accession>
<dbReference type="InterPro" id="IPR004839">
    <property type="entry name" value="Aminotransferase_I/II_large"/>
</dbReference>
<protein>
    <recommendedName>
        <fullName evidence="7">Aminotransferase</fullName>
        <ecNumber evidence="7">2.6.1.-</ecNumber>
    </recommendedName>
</protein>
<feature type="domain" description="Aminotransferase class I/classII large" evidence="9">
    <location>
        <begin position="36"/>
        <end position="414"/>
    </location>
</feature>
<reference evidence="10 11" key="1">
    <citation type="submission" date="2016-10" db="EMBL/GenBank/DDBJ databases">
        <title>Draft Genome sequence of Roseomonas sp. strain M3.</title>
        <authorList>
            <person name="Subhash Y."/>
            <person name="Lee S."/>
        </authorList>
    </citation>
    <scope>NUCLEOTIDE SEQUENCE [LARGE SCALE GENOMIC DNA]</scope>
    <source>
        <strain evidence="10 11">M3</strain>
    </source>
</reference>
<dbReference type="Pfam" id="PF00155">
    <property type="entry name" value="Aminotran_1_2"/>
    <property type="match status" value="1"/>
</dbReference>
<dbReference type="InterPro" id="IPR050596">
    <property type="entry name" value="AspAT/PAT-like"/>
</dbReference>
<evidence type="ECO:0000256" key="3">
    <source>
        <dbReference type="ARBA" id="ARBA00022576"/>
    </source>
</evidence>
<dbReference type="AlphaFoldDB" id="A0A1V2GYI8"/>
<dbReference type="EC" id="2.6.1.-" evidence="7"/>
<dbReference type="PANTHER" id="PTHR46383:SF2">
    <property type="entry name" value="AMINOTRANSFERASE"/>
    <property type="match status" value="1"/>
</dbReference>
<feature type="coiled-coil region" evidence="8">
    <location>
        <begin position="310"/>
        <end position="337"/>
    </location>
</feature>
<dbReference type="PANTHER" id="PTHR46383">
    <property type="entry name" value="ASPARTATE AMINOTRANSFERASE"/>
    <property type="match status" value="1"/>
</dbReference>
<comment type="cofactor">
    <cofactor evidence="1 7">
        <name>pyridoxal 5'-phosphate</name>
        <dbReference type="ChEBI" id="CHEBI:597326"/>
    </cofactor>
</comment>
<dbReference type="InterPro" id="IPR015424">
    <property type="entry name" value="PyrdxlP-dep_Trfase"/>
</dbReference>
<comment type="similarity">
    <text evidence="2 7">Belongs to the class-I pyridoxal-phosphate-dependent aminotransferase family.</text>
</comment>
<evidence type="ECO:0000256" key="1">
    <source>
        <dbReference type="ARBA" id="ARBA00001933"/>
    </source>
</evidence>
<evidence type="ECO:0000256" key="5">
    <source>
        <dbReference type="ARBA" id="ARBA00022898"/>
    </source>
</evidence>
<evidence type="ECO:0000256" key="4">
    <source>
        <dbReference type="ARBA" id="ARBA00022679"/>
    </source>
</evidence>
<keyword evidence="11" id="KW-1185">Reference proteome</keyword>
<dbReference type="PROSITE" id="PS00105">
    <property type="entry name" value="AA_TRANSFER_CLASS_1"/>
    <property type="match status" value="1"/>
</dbReference>
<evidence type="ECO:0000256" key="8">
    <source>
        <dbReference type="SAM" id="Coils"/>
    </source>
</evidence>
<dbReference type="Gene3D" id="3.40.640.10">
    <property type="entry name" value="Type I PLP-dependent aspartate aminotransferase-like (Major domain)"/>
    <property type="match status" value="1"/>
</dbReference>
<evidence type="ECO:0000313" key="10">
    <source>
        <dbReference type="EMBL" id="ONG50206.1"/>
    </source>
</evidence>
<dbReference type="GO" id="GO:0030170">
    <property type="term" value="F:pyridoxal phosphate binding"/>
    <property type="evidence" value="ECO:0007669"/>
    <property type="project" value="InterPro"/>
</dbReference>
<proteinExistence type="inferred from homology"/>
<keyword evidence="3 7" id="KW-0032">Aminotransferase</keyword>
<comment type="catalytic activity">
    <reaction evidence="6">
        <text>L-aspartate + 2-oxoglutarate = oxaloacetate + L-glutamate</text>
        <dbReference type="Rhea" id="RHEA:21824"/>
        <dbReference type="ChEBI" id="CHEBI:16452"/>
        <dbReference type="ChEBI" id="CHEBI:16810"/>
        <dbReference type="ChEBI" id="CHEBI:29985"/>
        <dbReference type="ChEBI" id="CHEBI:29991"/>
        <dbReference type="EC" id="2.6.1.1"/>
    </reaction>
</comment>
<evidence type="ECO:0000259" key="9">
    <source>
        <dbReference type="Pfam" id="PF00155"/>
    </source>
</evidence>
<keyword evidence="4 7" id="KW-0808">Transferase</keyword>
<name>A0A1V2GYI8_9PROT</name>
<evidence type="ECO:0000313" key="11">
    <source>
        <dbReference type="Proteomes" id="UP000188879"/>
    </source>
</evidence>
<dbReference type="SUPFAM" id="SSF53383">
    <property type="entry name" value="PLP-dependent transferases"/>
    <property type="match status" value="1"/>
</dbReference>
<dbReference type="InterPro" id="IPR004838">
    <property type="entry name" value="NHTrfase_class1_PyrdxlP-BS"/>
</dbReference>
<evidence type="ECO:0000256" key="7">
    <source>
        <dbReference type="RuleBase" id="RU000481"/>
    </source>
</evidence>
<dbReference type="GO" id="GO:0006520">
    <property type="term" value="P:amino acid metabolic process"/>
    <property type="evidence" value="ECO:0007669"/>
    <property type="project" value="InterPro"/>
</dbReference>
<dbReference type="RefSeq" id="WP_076958870.1">
    <property type="nucleotide sequence ID" value="NZ_MLCO01000198.1"/>
</dbReference>
<keyword evidence="8" id="KW-0175">Coiled coil</keyword>
<evidence type="ECO:0000256" key="6">
    <source>
        <dbReference type="ARBA" id="ARBA00049185"/>
    </source>
</evidence>
<dbReference type="GO" id="GO:0004069">
    <property type="term" value="F:L-aspartate:2-oxoglutarate aminotransferase activity"/>
    <property type="evidence" value="ECO:0007669"/>
    <property type="project" value="UniProtKB-EC"/>
</dbReference>
<sequence length="418" mass="43878">MLKTGRGAEAPPFLVMDVIAAANARAAAQPPGAPAVLRMEVGQPSTGAPRGAAEAAMRALSAGAPMGYTEAFGLPSLRARISRHYADKYGAVVPAGRIAVTVGASGAFPLAFLAAFDPGDRVAMAAPFYPPYANILTSLGMVPQLLPCDASTRFQPTIAMLEALDPRPEGLIVASPCNPAGTMLAPAELEAIARWCHGNGVRLVSDEIYHGLSYGMAEATAAGCSVAEAGPGSLPAPAAGDEAGGRLSSASLSSASLGPSAIVINSFSKYWAMTGWRIGWMVLPDDLIRPVETLAQNMFISAPHVAQVAAQAAMDCTEELEANRERYRRNRDILMNEMPGAGFPQLASADGAFYLWADISHRTNDSLTFCARMLAEIGVAATPGVDFDPDRGGRFLRLSYCGAEADILDAVRRLRAWR</sequence>
<keyword evidence="5" id="KW-0663">Pyridoxal phosphate</keyword>
<dbReference type="InterPro" id="IPR015421">
    <property type="entry name" value="PyrdxlP-dep_Trfase_major"/>
</dbReference>
<dbReference type="CDD" id="cd00609">
    <property type="entry name" value="AAT_like"/>
    <property type="match status" value="1"/>
</dbReference>